<evidence type="ECO:0000256" key="9">
    <source>
        <dbReference type="ARBA" id="ARBA00022989"/>
    </source>
</evidence>
<dbReference type="InterPro" id="IPR040230">
    <property type="entry name" value="TIKI1/2-like"/>
</dbReference>
<keyword evidence="12" id="KW-0325">Glycoprotein</keyword>
<dbReference type="GO" id="GO:0046872">
    <property type="term" value="F:metal ion binding"/>
    <property type="evidence" value="ECO:0007669"/>
    <property type="project" value="UniProtKB-KW"/>
</dbReference>
<dbReference type="EMBL" id="QHHQ01000001">
    <property type="protein sequence ID" value="RAI03736.1"/>
    <property type="molecule type" value="Genomic_DNA"/>
</dbReference>
<comment type="subcellular location">
    <subcellularLocation>
        <location evidence="3">Membrane</location>
        <topology evidence="3">Single-pass type I membrane protein</topology>
    </subcellularLocation>
</comment>
<keyword evidence="6" id="KW-0479">Metal-binding</keyword>
<keyword evidence="4" id="KW-0645">Protease</keyword>
<evidence type="ECO:0008006" key="17">
    <source>
        <dbReference type="Google" id="ProtNLM"/>
    </source>
</evidence>
<keyword evidence="5" id="KW-0812">Transmembrane</keyword>
<dbReference type="OrthoDB" id="9806326at2"/>
<comment type="cofactor">
    <cofactor evidence="1">
        <name>Mn(2+)</name>
        <dbReference type="ChEBI" id="CHEBI:29035"/>
    </cofactor>
</comment>
<dbReference type="RefSeq" id="WP_111342691.1">
    <property type="nucleotide sequence ID" value="NZ_QHHQ01000001.1"/>
</dbReference>
<keyword evidence="10" id="KW-0482">Metalloprotease</keyword>
<keyword evidence="16" id="KW-1185">Reference proteome</keyword>
<keyword evidence="7 14" id="KW-0732">Signal</keyword>
<evidence type="ECO:0000256" key="4">
    <source>
        <dbReference type="ARBA" id="ARBA00022670"/>
    </source>
</evidence>
<protein>
    <recommendedName>
        <fullName evidence="17">TraB family protein</fullName>
    </recommendedName>
</protein>
<keyword evidence="9" id="KW-1133">Transmembrane helix</keyword>
<comment type="caution">
    <text evidence="15">The sequence shown here is derived from an EMBL/GenBank/DDBJ whole genome shotgun (WGS) entry which is preliminary data.</text>
</comment>
<feature type="region of interest" description="Disordered" evidence="13">
    <location>
        <begin position="330"/>
        <end position="352"/>
    </location>
</feature>
<evidence type="ECO:0000256" key="14">
    <source>
        <dbReference type="SAM" id="SignalP"/>
    </source>
</evidence>
<dbReference type="InterPro" id="IPR002816">
    <property type="entry name" value="TraB/PrgY/GumN_fam"/>
</dbReference>
<evidence type="ECO:0000256" key="13">
    <source>
        <dbReference type="SAM" id="MobiDB-lite"/>
    </source>
</evidence>
<evidence type="ECO:0000256" key="8">
    <source>
        <dbReference type="ARBA" id="ARBA00022801"/>
    </source>
</evidence>
<evidence type="ECO:0000313" key="16">
    <source>
        <dbReference type="Proteomes" id="UP000249590"/>
    </source>
</evidence>
<comment type="cofactor">
    <cofactor evidence="2">
        <name>Co(2+)</name>
        <dbReference type="ChEBI" id="CHEBI:48828"/>
    </cofactor>
</comment>
<evidence type="ECO:0000256" key="11">
    <source>
        <dbReference type="ARBA" id="ARBA00023136"/>
    </source>
</evidence>
<name>A0A8B2P0R0_9HYPH</name>
<dbReference type="GO" id="GO:0006508">
    <property type="term" value="P:proteolysis"/>
    <property type="evidence" value="ECO:0007669"/>
    <property type="project" value="UniProtKB-KW"/>
</dbReference>
<dbReference type="GO" id="GO:0016020">
    <property type="term" value="C:membrane"/>
    <property type="evidence" value="ECO:0007669"/>
    <property type="project" value="UniProtKB-SubCell"/>
</dbReference>
<evidence type="ECO:0000256" key="7">
    <source>
        <dbReference type="ARBA" id="ARBA00022729"/>
    </source>
</evidence>
<evidence type="ECO:0000256" key="12">
    <source>
        <dbReference type="ARBA" id="ARBA00023180"/>
    </source>
</evidence>
<dbReference type="AlphaFoldDB" id="A0A8B2P0R0"/>
<keyword evidence="8" id="KW-0378">Hydrolase</keyword>
<evidence type="ECO:0000313" key="15">
    <source>
        <dbReference type="EMBL" id="RAI03736.1"/>
    </source>
</evidence>
<keyword evidence="11" id="KW-0472">Membrane</keyword>
<dbReference type="GO" id="GO:0004222">
    <property type="term" value="F:metalloendopeptidase activity"/>
    <property type="evidence" value="ECO:0007669"/>
    <property type="project" value="TreeGrafter"/>
</dbReference>
<sequence length="352" mass="37459">MKFAHWAVAAIWLAAAGGAEAECGPPPASDATLLASPEAVEAIAEAKRSMPNAEGRLWRVETDPPSYLVGTFHVAAGGIEEPGPELAALVAGASGLYLELEGESVEGEVARWGADPKNLFRTDGSRFTDGMSEAERAHAADVLMGYGMPIAVAEQLRPLMLLSLLSVPPCALDQFDGPGLDDNLEEIAEDAGIEVKALETVEEQISALDGPPEEMDPILRMTLSQDLDDSALWYLNLALYRTRHIGAMWALGAADMDELVGPEEASKIEAMFWERLVAGRNRVMARRLLPGLREGGKVVAVGALHLPGEDGLVELVRAAGLTVSRVEGDAHRAGEMPAKTGSQLRLMPEPAQ</sequence>
<organism evidence="15 16">
    <name type="scientific">Acuticoccus sediminis</name>
    <dbReference type="NCBI Taxonomy" id="2184697"/>
    <lineage>
        <taxon>Bacteria</taxon>
        <taxon>Pseudomonadati</taxon>
        <taxon>Pseudomonadota</taxon>
        <taxon>Alphaproteobacteria</taxon>
        <taxon>Hyphomicrobiales</taxon>
        <taxon>Amorphaceae</taxon>
        <taxon>Acuticoccus</taxon>
    </lineage>
</organism>
<evidence type="ECO:0000256" key="1">
    <source>
        <dbReference type="ARBA" id="ARBA00001936"/>
    </source>
</evidence>
<evidence type="ECO:0000256" key="6">
    <source>
        <dbReference type="ARBA" id="ARBA00022723"/>
    </source>
</evidence>
<dbReference type="CDD" id="cd14789">
    <property type="entry name" value="Tiki"/>
    <property type="match status" value="1"/>
</dbReference>
<evidence type="ECO:0000256" key="3">
    <source>
        <dbReference type="ARBA" id="ARBA00004479"/>
    </source>
</evidence>
<feature type="signal peptide" evidence="14">
    <location>
        <begin position="1"/>
        <end position="21"/>
    </location>
</feature>
<accession>A0A8B2P0R0</accession>
<dbReference type="PANTHER" id="PTHR31120:SF6">
    <property type="entry name" value="METALLOPROTEASE TIKI HOMOLOG"/>
    <property type="match status" value="1"/>
</dbReference>
<evidence type="ECO:0000256" key="5">
    <source>
        <dbReference type="ARBA" id="ARBA00022692"/>
    </source>
</evidence>
<dbReference type="GO" id="GO:0030178">
    <property type="term" value="P:negative regulation of Wnt signaling pathway"/>
    <property type="evidence" value="ECO:0007669"/>
    <property type="project" value="InterPro"/>
</dbReference>
<feature type="chain" id="PRO_5032675464" description="TraB family protein" evidence="14">
    <location>
        <begin position="22"/>
        <end position="352"/>
    </location>
</feature>
<dbReference type="Proteomes" id="UP000249590">
    <property type="component" value="Unassembled WGS sequence"/>
</dbReference>
<proteinExistence type="predicted"/>
<reference evidence="15 16" key="1">
    <citation type="submission" date="2018-05" db="EMBL/GenBank/DDBJ databases">
        <title>Acuticoccus sediminis sp. nov., isolated from deep-sea sediment of Indian Ocean.</title>
        <authorList>
            <person name="Liu X."/>
            <person name="Lai Q."/>
            <person name="Du Y."/>
            <person name="Sun F."/>
            <person name="Zhang X."/>
            <person name="Wang S."/>
            <person name="Shao Z."/>
        </authorList>
    </citation>
    <scope>NUCLEOTIDE SEQUENCE [LARGE SCALE GENOMIC DNA]</scope>
    <source>
        <strain evidence="15 16">PTG4-2</strain>
    </source>
</reference>
<evidence type="ECO:0000256" key="10">
    <source>
        <dbReference type="ARBA" id="ARBA00023049"/>
    </source>
</evidence>
<gene>
    <name evidence="15" type="ORF">DLJ53_04460</name>
</gene>
<dbReference type="PANTHER" id="PTHR31120">
    <property type="entry name" value="METALLOPROTEASE TIKI"/>
    <property type="match status" value="1"/>
</dbReference>
<dbReference type="Pfam" id="PF01963">
    <property type="entry name" value="TraB_PrgY_gumN"/>
    <property type="match status" value="1"/>
</dbReference>
<evidence type="ECO:0000256" key="2">
    <source>
        <dbReference type="ARBA" id="ARBA00001941"/>
    </source>
</evidence>